<gene>
    <name evidence="1" type="ORF">Tco_1018409</name>
</gene>
<comment type="caution">
    <text evidence="1">The sequence shown here is derived from an EMBL/GenBank/DDBJ whole genome shotgun (WGS) entry which is preliminary data.</text>
</comment>
<accession>A0ABQ5FUR8</accession>
<name>A0ABQ5FUR8_9ASTR</name>
<keyword evidence="2" id="KW-1185">Reference proteome</keyword>
<reference evidence="1" key="1">
    <citation type="journal article" date="2022" name="Int. J. Mol. Sci.">
        <title>Draft Genome of Tanacetum Coccineum: Genomic Comparison of Closely Related Tanacetum-Family Plants.</title>
        <authorList>
            <person name="Yamashiro T."/>
            <person name="Shiraishi A."/>
            <person name="Nakayama K."/>
            <person name="Satake H."/>
        </authorList>
    </citation>
    <scope>NUCLEOTIDE SEQUENCE</scope>
</reference>
<dbReference type="EMBL" id="BQNB010017760">
    <property type="protein sequence ID" value="GJT66929.1"/>
    <property type="molecule type" value="Genomic_DNA"/>
</dbReference>
<organism evidence="1 2">
    <name type="scientific">Tanacetum coccineum</name>
    <dbReference type="NCBI Taxonomy" id="301880"/>
    <lineage>
        <taxon>Eukaryota</taxon>
        <taxon>Viridiplantae</taxon>
        <taxon>Streptophyta</taxon>
        <taxon>Embryophyta</taxon>
        <taxon>Tracheophyta</taxon>
        <taxon>Spermatophyta</taxon>
        <taxon>Magnoliopsida</taxon>
        <taxon>eudicotyledons</taxon>
        <taxon>Gunneridae</taxon>
        <taxon>Pentapetalae</taxon>
        <taxon>asterids</taxon>
        <taxon>campanulids</taxon>
        <taxon>Asterales</taxon>
        <taxon>Asteraceae</taxon>
        <taxon>Asteroideae</taxon>
        <taxon>Anthemideae</taxon>
        <taxon>Anthemidinae</taxon>
        <taxon>Tanacetum</taxon>
    </lineage>
</organism>
<reference evidence="1" key="2">
    <citation type="submission" date="2022-01" db="EMBL/GenBank/DDBJ databases">
        <authorList>
            <person name="Yamashiro T."/>
            <person name="Shiraishi A."/>
            <person name="Satake H."/>
            <person name="Nakayama K."/>
        </authorList>
    </citation>
    <scope>NUCLEOTIDE SEQUENCE</scope>
</reference>
<sequence length="111" mass="12784">MERPIRGGPLIGRAKQCDEDDAAHQEAIMDVITLFEQAMAAKEDMRKQYAECKDSSSERRALLQKNLDDEAWKDYQVKKTLLGCVQEIKKYQSQNPLDAQRKQNDDLCYSS</sequence>
<proteinExistence type="predicted"/>
<protein>
    <submittedName>
        <fullName evidence="1">Uncharacterized protein</fullName>
    </submittedName>
</protein>
<dbReference type="Proteomes" id="UP001151760">
    <property type="component" value="Unassembled WGS sequence"/>
</dbReference>
<evidence type="ECO:0000313" key="2">
    <source>
        <dbReference type="Proteomes" id="UP001151760"/>
    </source>
</evidence>
<evidence type="ECO:0000313" key="1">
    <source>
        <dbReference type="EMBL" id="GJT66929.1"/>
    </source>
</evidence>